<dbReference type="Gene3D" id="3.40.50.150">
    <property type="entry name" value="Vaccinia Virus protein VP39"/>
    <property type="match status" value="1"/>
</dbReference>
<comment type="caution">
    <text evidence="2">The sequence shown here is derived from an EMBL/GenBank/DDBJ whole genome shotgun (WGS) entry which is preliminary data.</text>
</comment>
<dbReference type="InterPro" id="IPR013216">
    <property type="entry name" value="Methyltransf_11"/>
</dbReference>
<dbReference type="GO" id="GO:0008757">
    <property type="term" value="F:S-adenosylmethionine-dependent methyltransferase activity"/>
    <property type="evidence" value="ECO:0007669"/>
    <property type="project" value="InterPro"/>
</dbReference>
<sequence>MLSEVLIGEAQRAYHNAVVQPFRTNFFRNLSRLDHLQWKRHFPWKSHILEHDKHFNARIGHGGLSPIELAELTYLQTIWRIKSNYGNQPFGNYPMFYLEREGLGTRNRPYKPAYGYEIFDAIPGLLMLASRRKGGIFFEPNRTRGYDPLIHLTRDFEFEAASVDLHPDCLLSLLMEKALEHPELMKRDSKNGFLDTIKWYRTHAAEYAASISQAISKDQIEGFSKLVLPNGKILDVGAGAGRDEEVLKQLGFQVTGLDLVYELLKIAHQLNPDLLQINADMFFSPFPDNFFDGLWIHASLHHLNSLTDFSKVMDEMTRILRPNGIIHIASQAKTDKLRTALAVDELTRTARQYLYITAEELREMLVKRGFVDIDVKQHRESDDMKGTHRKAVEWLVALARKS</sequence>
<evidence type="ECO:0000259" key="1">
    <source>
        <dbReference type="Pfam" id="PF08241"/>
    </source>
</evidence>
<dbReference type="SUPFAM" id="SSF53335">
    <property type="entry name" value="S-adenosyl-L-methionine-dependent methyltransferases"/>
    <property type="match status" value="1"/>
</dbReference>
<accession>A0A2M8GLE8</accession>
<dbReference type="Proteomes" id="UP000229370">
    <property type="component" value="Unassembled WGS sequence"/>
</dbReference>
<organism evidence="2 3">
    <name type="scientific">Candidatus Roizmanbacteria bacterium CG_4_8_14_3_um_filter_36_10</name>
    <dbReference type="NCBI Taxonomy" id="1974834"/>
    <lineage>
        <taxon>Bacteria</taxon>
        <taxon>Candidatus Roizmaniibacteriota</taxon>
    </lineage>
</organism>
<gene>
    <name evidence="2" type="ORF">CO007_04955</name>
</gene>
<dbReference type="Pfam" id="PF08241">
    <property type="entry name" value="Methyltransf_11"/>
    <property type="match status" value="1"/>
</dbReference>
<protein>
    <recommendedName>
        <fullName evidence="1">Methyltransferase type 11 domain-containing protein</fullName>
    </recommendedName>
</protein>
<reference evidence="3" key="1">
    <citation type="submission" date="2017-09" db="EMBL/GenBank/DDBJ databases">
        <title>Depth-based differentiation of microbial function through sediment-hosted aquifers and enrichment of novel symbionts in the deep terrestrial subsurface.</title>
        <authorList>
            <person name="Probst A.J."/>
            <person name="Ladd B."/>
            <person name="Jarett J.K."/>
            <person name="Geller-Mcgrath D.E."/>
            <person name="Sieber C.M.K."/>
            <person name="Emerson J.B."/>
            <person name="Anantharaman K."/>
            <person name="Thomas B.C."/>
            <person name="Malmstrom R."/>
            <person name="Stieglmeier M."/>
            <person name="Klingl A."/>
            <person name="Woyke T."/>
            <person name="Ryan C.M."/>
            <person name="Banfield J.F."/>
        </authorList>
    </citation>
    <scope>NUCLEOTIDE SEQUENCE [LARGE SCALE GENOMIC DNA]</scope>
</reference>
<evidence type="ECO:0000313" key="3">
    <source>
        <dbReference type="Proteomes" id="UP000229370"/>
    </source>
</evidence>
<feature type="domain" description="Methyltransferase type 11" evidence="1">
    <location>
        <begin position="234"/>
        <end position="327"/>
    </location>
</feature>
<name>A0A2M8GLE8_9BACT</name>
<dbReference type="PANTHER" id="PTHR43591">
    <property type="entry name" value="METHYLTRANSFERASE"/>
    <property type="match status" value="1"/>
</dbReference>
<dbReference type="InterPro" id="IPR029063">
    <property type="entry name" value="SAM-dependent_MTases_sf"/>
</dbReference>
<dbReference type="CDD" id="cd02440">
    <property type="entry name" value="AdoMet_MTases"/>
    <property type="match status" value="1"/>
</dbReference>
<dbReference type="AlphaFoldDB" id="A0A2M8GLE8"/>
<dbReference type="PANTHER" id="PTHR43591:SF24">
    <property type="entry name" value="2-METHOXY-6-POLYPRENYL-1,4-BENZOQUINOL METHYLASE, MITOCHONDRIAL"/>
    <property type="match status" value="1"/>
</dbReference>
<proteinExistence type="predicted"/>
<evidence type="ECO:0000313" key="2">
    <source>
        <dbReference type="EMBL" id="PJC81385.1"/>
    </source>
</evidence>
<dbReference type="EMBL" id="PFQK01000087">
    <property type="protein sequence ID" value="PJC81385.1"/>
    <property type="molecule type" value="Genomic_DNA"/>
</dbReference>